<keyword evidence="4 8" id="KW-0812">Transmembrane</keyword>
<dbReference type="EMBL" id="JACNIG010000287">
    <property type="protein sequence ID" value="MBC8433257.1"/>
    <property type="molecule type" value="Genomic_DNA"/>
</dbReference>
<dbReference type="AlphaFoldDB" id="A0A8J6P607"/>
<evidence type="ECO:0000259" key="9">
    <source>
        <dbReference type="Pfam" id="PF00324"/>
    </source>
</evidence>
<dbReference type="PANTHER" id="PTHR11827:SF72">
    <property type="entry name" value="GH08340P"/>
    <property type="match status" value="1"/>
</dbReference>
<evidence type="ECO:0000256" key="6">
    <source>
        <dbReference type="ARBA" id="ARBA00023136"/>
    </source>
</evidence>
<proteinExistence type="inferred from homology"/>
<evidence type="ECO:0000313" key="12">
    <source>
        <dbReference type="Proteomes" id="UP000605201"/>
    </source>
</evidence>
<dbReference type="Gene3D" id="1.20.1740.10">
    <property type="entry name" value="Amino acid/polyamine transporter I"/>
    <property type="match status" value="1"/>
</dbReference>
<comment type="caution">
    <text evidence="11">The sequence shown here is derived from an EMBL/GenBank/DDBJ whole genome shotgun (WGS) entry which is preliminary data.</text>
</comment>
<evidence type="ECO:0000259" key="10">
    <source>
        <dbReference type="Pfam" id="PF03522"/>
    </source>
</evidence>
<gene>
    <name evidence="11" type="ORF">H8D96_15210</name>
</gene>
<comment type="similarity">
    <text evidence="2">Belongs to the SLC12A transporter family.</text>
</comment>
<feature type="transmembrane region" description="Helical" evidence="8">
    <location>
        <begin position="233"/>
        <end position="258"/>
    </location>
</feature>
<protein>
    <submittedName>
        <fullName evidence="11">Amino acid permease</fullName>
    </submittedName>
</protein>
<evidence type="ECO:0000256" key="7">
    <source>
        <dbReference type="SAM" id="MobiDB-lite"/>
    </source>
</evidence>
<dbReference type="Pfam" id="PF00324">
    <property type="entry name" value="AA_permease"/>
    <property type="match status" value="1"/>
</dbReference>
<evidence type="ECO:0000256" key="8">
    <source>
        <dbReference type="SAM" id="Phobius"/>
    </source>
</evidence>
<dbReference type="Pfam" id="PF03522">
    <property type="entry name" value="SLC12"/>
    <property type="match status" value="1"/>
</dbReference>
<evidence type="ECO:0000256" key="5">
    <source>
        <dbReference type="ARBA" id="ARBA00022989"/>
    </source>
</evidence>
<evidence type="ECO:0000256" key="3">
    <source>
        <dbReference type="ARBA" id="ARBA00022448"/>
    </source>
</evidence>
<feature type="domain" description="Amino acid permease/ SLC12A" evidence="9">
    <location>
        <begin position="23"/>
        <end position="469"/>
    </location>
</feature>
<dbReference type="GO" id="GO:0016020">
    <property type="term" value="C:membrane"/>
    <property type="evidence" value="ECO:0007669"/>
    <property type="project" value="UniProtKB-SubCell"/>
</dbReference>
<dbReference type="InterPro" id="IPR004841">
    <property type="entry name" value="AA-permease/SLC12A_dom"/>
</dbReference>
<feature type="transmembrane region" description="Helical" evidence="8">
    <location>
        <begin position="52"/>
        <end position="76"/>
    </location>
</feature>
<dbReference type="InterPro" id="IPR018491">
    <property type="entry name" value="SLC12_C"/>
</dbReference>
<feature type="transmembrane region" description="Helical" evidence="8">
    <location>
        <begin position="20"/>
        <end position="40"/>
    </location>
</feature>
<organism evidence="11 12">
    <name type="scientific">Candidatus Desulfatibia vada</name>
    <dbReference type="NCBI Taxonomy" id="2841696"/>
    <lineage>
        <taxon>Bacteria</taxon>
        <taxon>Pseudomonadati</taxon>
        <taxon>Thermodesulfobacteriota</taxon>
        <taxon>Desulfobacteria</taxon>
        <taxon>Desulfobacterales</taxon>
        <taxon>Desulfobacterales incertae sedis</taxon>
        <taxon>Candidatus Desulfatibia</taxon>
    </lineage>
</organism>
<feature type="compositionally biased region" description="Basic and acidic residues" evidence="7">
    <location>
        <begin position="796"/>
        <end position="814"/>
    </location>
</feature>
<keyword evidence="3" id="KW-0813">Transport</keyword>
<feature type="transmembrane region" description="Helical" evidence="8">
    <location>
        <begin position="354"/>
        <end position="371"/>
    </location>
</feature>
<dbReference type="PANTHER" id="PTHR11827">
    <property type="entry name" value="SOLUTE CARRIER FAMILY 12, CATION COTRANSPORTERS"/>
    <property type="match status" value="1"/>
</dbReference>
<keyword evidence="6 8" id="KW-0472">Membrane</keyword>
<dbReference type="InterPro" id="IPR004842">
    <property type="entry name" value="SLC12A_fam"/>
</dbReference>
<feature type="transmembrane region" description="Helical" evidence="8">
    <location>
        <begin position="279"/>
        <end position="296"/>
    </location>
</feature>
<feature type="transmembrane region" description="Helical" evidence="8">
    <location>
        <begin position="96"/>
        <end position="120"/>
    </location>
</feature>
<evidence type="ECO:0000256" key="2">
    <source>
        <dbReference type="ARBA" id="ARBA00010593"/>
    </source>
</evidence>
<evidence type="ECO:0000256" key="1">
    <source>
        <dbReference type="ARBA" id="ARBA00004141"/>
    </source>
</evidence>
<comment type="subcellular location">
    <subcellularLocation>
        <location evidence="1">Membrane</location>
        <topology evidence="1">Multi-pass membrane protein</topology>
    </subcellularLocation>
</comment>
<evidence type="ECO:0000313" key="11">
    <source>
        <dbReference type="EMBL" id="MBC8433257.1"/>
    </source>
</evidence>
<reference evidence="11 12" key="1">
    <citation type="submission" date="2020-08" db="EMBL/GenBank/DDBJ databases">
        <title>Bridging the membrane lipid divide: bacteria of the FCB group superphylum have the potential to synthesize archaeal ether lipids.</title>
        <authorList>
            <person name="Villanueva L."/>
            <person name="Von Meijenfeldt F.A.B."/>
            <person name="Westbye A.B."/>
            <person name="Yadav S."/>
            <person name="Hopmans E.C."/>
            <person name="Dutilh B.E."/>
            <person name="Sinninghe Damste J.S."/>
        </authorList>
    </citation>
    <scope>NUCLEOTIDE SEQUENCE [LARGE SCALE GENOMIC DNA]</scope>
    <source>
        <strain evidence="11">NIOZ-UU17</strain>
    </source>
</reference>
<dbReference type="Proteomes" id="UP000605201">
    <property type="component" value="Unassembled WGS sequence"/>
</dbReference>
<name>A0A8J6P607_9BACT</name>
<accession>A0A8J6P607</accession>
<keyword evidence="5 8" id="KW-1133">Transmembrane helix</keyword>
<feature type="domain" description="SLC12A transporter C-terminal" evidence="10">
    <location>
        <begin position="610"/>
        <end position="684"/>
    </location>
</feature>
<sequence>MSRSSQKPVAKQPTGTLGTFAGVFTPSVLTILGIILFLRLDYVVGNAGFGRALLIIGLANVISVLTSVSLSAIATNLKVKGGGDYYLISRTLGLEFGGAIGLVLFLAQSVSIAFYCIGFGEVMVDMLPSEEILLTPQMVAVAAVCFLFIFAWLGADWATRFQYVVMALLAAALLSFFAGGIPRWESARFVQNWAAPAGSPDFWLLFAIFFPAVTGFTQGVSMSGELKDPGKSLPLGTFMAVGVSILVYFGVALVYAGVLSNETLANTGAMQRIALFEPLIDAGVIAATLSSAMASFLGAPRILQSLAADRIFLFLLPFAKGAGPSGNPRRGVLLAAGIALLTISMGSLNVVAAVVSMFFLISYGLLNYATYFEARAASPSFRPRFKWFDQRLSLLGFLACLFAMLAIDLKTGIVAVSILFAIHQYLKRTAGPARWADSRRAHSLQRIRENILAAAAEPEHPRDWRPQILAFTSEPQRRTRLVRFSSWLEGRSGMTTVVHILEGTGAKAFRERMEVENELRRDIQTTGLPAFPLVMVAPDFDMGLNALLQAYGIGPLRANTILLNWLNQDSPFAFRFKEILFGRHLRMVYRIGCNIVVLHTDEKRWQTLMEKTPESRRIDVWWQGDATSRLMLLLAYLMTRSEPWDEAAIRVLAINYENDSQENTQHLMEILDEARIEAESIIVSNSDLDKVADISADASLVYFPFRLKGDRIAGPVSNPVEELLLRLPTAAMVLASEDIELDAEPEEGTAAEMAAAQDALAEADKKAAEAQQDAEAALKIAEAAKAKVMEFQAAESSKENQEKLSRLEDEAHRAEVEAEKAFRKAAKAGAKVRDAAKDAAALGVKTDTGDN</sequence>
<evidence type="ECO:0000256" key="4">
    <source>
        <dbReference type="ARBA" id="ARBA00022692"/>
    </source>
</evidence>
<feature type="transmembrane region" description="Helical" evidence="8">
    <location>
        <begin position="202"/>
        <end position="221"/>
    </location>
</feature>
<dbReference type="FunFam" id="1.20.1740.10:FF:000013">
    <property type="entry name" value="Solute carrier family 12 member"/>
    <property type="match status" value="1"/>
</dbReference>
<feature type="region of interest" description="Disordered" evidence="7">
    <location>
        <begin position="794"/>
        <end position="814"/>
    </location>
</feature>
<feature type="transmembrane region" description="Helical" evidence="8">
    <location>
        <begin position="132"/>
        <end position="155"/>
    </location>
</feature>
<feature type="transmembrane region" description="Helical" evidence="8">
    <location>
        <begin position="392"/>
        <end position="422"/>
    </location>
</feature>
<feature type="transmembrane region" description="Helical" evidence="8">
    <location>
        <begin position="161"/>
        <end position="181"/>
    </location>
</feature>
<dbReference type="GO" id="GO:0015377">
    <property type="term" value="F:chloride:monoatomic cation symporter activity"/>
    <property type="evidence" value="ECO:0007669"/>
    <property type="project" value="InterPro"/>
</dbReference>